<dbReference type="InterPro" id="IPR000515">
    <property type="entry name" value="MetI-like"/>
</dbReference>
<evidence type="ECO:0000256" key="8">
    <source>
        <dbReference type="ARBA" id="ARBA00022989"/>
    </source>
</evidence>
<feature type="transmembrane region" description="Helical" evidence="10">
    <location>
        <begin position="577"/>
        <end position="600"/>
    </location>
</feature>
<evidence type="ECO:0000256" key="3">
    <source>
        <dbReference type="ARBA" id="ARBA00010333"/>
    </source>
</evidence>
<dbReference type="Pfam" id="PF00497">
    <property type="entry name" value="SBP_bac_3"/>
    <property type="match status" value="2"/>
</dbReference>
<dbReference type="GO" id="GO:0043190">
    <property type="term" value="C:ATP-binding cassette (ABC) transporter complex"/>
    <property type="evidence" value="ECO:0007669"/>
    <property type="project" value="InterPro"/>
</dbReference>
<evidence type="ECO:0000256" key="7">
    <source>
        <dbReference type="ARBA" id="ARBA00022729"/>
    </source>
</evidence>
<dbReference type="SMART" id="SM00062">
    <property type="entry name" value="PBPb"/>
    <property type="match status" value="2"/>
</dbReference>
<reference evidence="13" key="2">
    <citation type="journal article" date="2021" name="PeerJ">
        <title>Extensive microbial diversity within the chicken gut microbiome revealed by metagenomics and culture.</title>
        <authorList>
            <person name="Gilroy R."/>
            <person name="Ravi A."/>
            <person name="Getino M."/>
            <person name="Pursley I."/>
            <person name="Horton D.L."/>
            <person name="Alikhan N.F."/>
            <person name="Baker D."/>
            <person name="Gharbi K."/>
            <person name="Hall N."/>
            <person name="Watson M."/>
            <person name="Adriaenssens E.M."/>
            <person name="Foster-Nyarko E."/>
            <person name="Jarju S."/>
            <person name="Secka A."/>
            <person name="Antonio M."/>
            <person name="Oren A."/>
            <person name="Chaudhuri R.R."/>
            <person name="La Ragione R."/>
            <person name="Hildebrand F."/>
            <person name="Pallen M.J."/>
        </authorList>
    </citation>
    <scope>NUCLEOTIDE SEQUENCE</scope>
    <source>
        <strain evidence="13">35461</strain>
    </source>
</reference>
<dbReference type="PROSITE" id="PS01039">
    <property type="entry name" value="SBP_BACTERIAL_3"/>
    <property type="match status" value="1"/>
</dbReference>
<evidence type="ECO:0000256" key="5">
    <source>
        <dbReference type="ARBA" id="ARBA00022475"/>
    </source>
</evidence>
<proteinExistence type="inferred from homology"/>
<dbReference type="PROSITE" id="PS51257">
    <property type="entry name" value="PROKAR_LIPOPROTEIN"/>
    <property type="match status" value="1"/>
</dbReference>
<comment type="similarity">
    <text evidence="3">Belongs to the bacterial solute-binding protein 3 family.</text>
</comment>
<dbReference type="PROSITE" id="PS50928">
    <property type="entry name" value="ABC_TM1"/>
    <property type="match status" value="1"/>
</dbReference>
<dbReference type="PANTHER" id="PTHR35936:SF17">
    <property type="entry name" value="ARGININE-BINDING EXTRACELLULAR PROTEIN ARTP"/>
    <property type="match status" value="1"/>
</dbReference>
<dbReference type="Pfam" id="PF00528">
    <property type="entry name" value="BPD_transp_1"/>
    <property type="match status" value="1"/>
</dbReference>
<dbReference type="SMART" id="SM00079">
    <property type="entry name" value="PBPe"/>
    <property type="match status" value="1"/>
</dbReference>
<feature type="transmembrane region" description="Helical" evidence="10">
    <location>
        <begin position="669"/>
        <end position="689"/>
    </location>
</feature>
<evidence type="ECO:0000256" key="2">
    <source>
        <dbReference type="ARBA" id="ARBA00010072"/>
    </source>
</evidence>
<evidence type="ECO:0000256" key="1">
    <source>
        <dbReference type="ARBA" id="ARBA00004429"/>
    </source>
</evidence>
<comment type="subcellular location">
    <subcellularLocation>
        <location evidence="1">Cell inner membrane</location>
        <topology evidence="1">Multi-pass membrane protein</topology>
    </subcellularLocation>
    <subcellularLocation>
        <location evidence="10">Cell membrane</location>
        <topology evidence="10">Multi-pass membrane protein</topology>
    </subcellularLocation>
</comment>
<keyword evidence="6 10" id="KW-0812">Transmembrane</keyword>
<comment type="caution">
    <text evidence="13">The sequence shown here is derived from an EMBL/GenBank/DDBJ whole genome shotgun (WGS) entry which is preliminary data.</text>
</comment>
<accession>A0A9D1NNQ4</accession>
<sequence>MRWCWLRRAFLALAAVLPLAVGCGEGGPQDGAVTAASLKRDGAKVAVVTGTAAMAAAEQYFGKAHCLYFDTPPDAYLAVEQGKAEAMVFDRHNLEYVAASRPGLVTLPGDIAEEHIVIGVRKGQEALLEEVNGFIRAYRADGTYAEMRRRWFAATRPPMPAIAEPKAPTRTLRVGMEPMCEPTCFMGKDGPIGFDVEVALRLGAALNARIEPVVLPFSGMIAALESGKIDLIISSLNATPERAEKILFSEDYLDTGICVLTRRAALAEGQIASKEQLAGKRVGILSGTTMDTIARRDLPGCVPVYYNNFADLPIALKSGKIEAFLMEQPQARVLVKQQRGITFLPELLSSDAYAVLFAKDRVALCEAFSAEIRKMKADGTLEALDEKWFSNDPARQTLPPGPENPPKGTLRFATVAELEPFSFLRGDEVVGYDIEVVQRAAAALGYAVEPVPMDFAGYIPAVASGKVDFGVGCTTITEERRQTLLFSEPNYQGGVVIMVAEPEAERRGFVAGLRDFVVGLKESFERTFVREGRWRLIAQGLWVTVEITLCAAVVGTVLAFGLCAMRRSRVVWAQRLAKGYVAIMQGTPTLVLLMILYYIVFGNVDLSAVAVAILGFALNFAAYAGEMFRSGIEGIPRGQTEAALALGFTRGGAFLRVILPQLLRRVLPVYKGEFISMLKMTSIVGYIAIQDLTKMSDLIRSRTYEAFFPLIATAVIYFLIAHLLASGLSLLEFRLDPRKRRAAKGGRP</sequence>
<keyword evidence="7 11" id="KW-0732">Signal</keyword>
<feature type="chain" id="PRO_5038866587" evidence="11">
    <location>
        <begin position="21"/>
        <end position="748"/>
    </location>
</feature>
<name>A0A9D1NNQ4_9BACT</name>
<keyword evidence="9 10" id="KW-0472">Membrane</keyword>
<dbReference type="InterPro" id="IPR018313">
    <property type="entry name" value="SBP_3_CS"/>
</dbReference>
<dbReference type="InterPro" id="IPR035906">
    <property type="entry name" value="MetI-like_sf"/>
</dbReference>
<dbReference type="InterPro" id="IPR001320">
    <property type="entry name" value="Iontro_rcpt_C"/>
</dbReference>
<dbReference type="Gene3D" id="1.10.3720.10">
    <property type="entry name" value="MetI-like"/>
    <property type="match status" value="1"/>
</dbReference>
<dbReference type="Gene3D" id="3.40.190.10">
    <property type="entry name" value="Periplasmic binding protein-like II"/>
    <property type="match status" value="5"/>
</dbReference>
<dbReference type="CDD" id="cd06261">
    <property type="entry name" value="TM_PBP2"/>
    <property type="match status" value="1"/>
</dbReference>
<dbReference type="CDD" id="cd13530">
    <property type="entry name" value="PBP2_peptides_like"/>
    <property type="match status" value="1"/>
</dbReference>
<dbReference type="InterPro" id="IPR010065">
    <property type="entry name" value="AA_ABC_transptr_permease_3TM"/>
</dbReference>
<feature type="transmembrane region" description="Helical" evidence="10">
    <location>
        <begin position="709"/>
        <end position="731"/>
    </location>
</feature>
<gene>
    <name evidence="13" type="ORF">IAC79_08065</name>
</gene>
<dbReference type="EMBL" id="DVOR01000252">
    <property type="protein sequence ID" value="HIV10051.1"/>
    <property type="molecule type" value="Genomic_DNA"/>
</dbReference>
<evidence type="ECO:0000313" key="13">
    <source>
        <dbReference type="EMBL" id="HIV10051.1"/>
    </source>
</evidence>
<comment type="similarity">
    <text evidence="2">Belongs to the binding-protein-dependent transport system permease family. HisMQ subfamily.</text>
</comment>
<keyword evidence="4 10" id="KW-0813">Transport</keyword>
<feature type="signal peptide" evidence="11">
    <location>
        <begin position="1"/>
        <end position="20"/>
    </location>
</feature>
<protein>
    <submittedName>
        <fullName evidence="13">ABC transporter permease subunit</fullName>
    </submittedName>
</protein>
<feature type="domain" description="ABC transmembrane type-1" evidence="12">
    <location>
        <begin position="541"/>
        <end position="729"/>
    </location>
</feature>
<evidence type="ECO:0000313" key="14">
    <source>
        <dbReference type="Proteomes" id="UP000886845"/>
    </source>
</evidence>
<organism evidence="13 14">
    <name type="scientific">Candidatus Spyradenecus faecavium</name>
    <dbReference type="NCBI Taxonomy" id="2840947"/>
    <lineage>
        <taxon>Bacteria</taxon>
        <taxon>Pseudomonadati</taxon>
        <taxon>Lentisphaerota</taxon>
        <taxon>Lentisphaeria</taxon>
        <taxon>Lentisphaerales</taxon>
        <taxon>Lentisphaeraceae</taxon>
        <taxon>Lentisphaeraceae incertae sedis</taxon>
        <taxon>Candidatus Spyradenecus</taxon>
    </lineage>
</organism>
<evidence type="ECO:0000256" key="9">
    <source>
        <dbReference type="ARBA" id="ARBA00023136"/>
    </source>
</evidence>
<dbReference type="Proteomes" id="UP000886845">
    <property type="component" value="Unassembled WGS sequence"/>
</dbReference>
<dbReference type="PANTHER" id="PTHR35936">
    <property type="entry name" value="MEMBRANE-BOUND LYTIC MUREIN TRANSGLYCOSYLASE F"/>
    <property type="match status" value="1"/>
</dbReference>
<dbReference type="AlphaFoldDB" id="A0A9D1NNQ4"/>
<dbReference type="InterPro" id="IPR001638">
    <property type="entry name" value="Solute-binding_3/MltF_N"/>
</dbReference>
<evidence type="ECO:0000256" key="10">
    <source>
        <dbReference type="RuleBase" id="RU363032"/>
    </source>
</evidence>
<evidence type="ECO:0000256" key="4">
    <source>
        <dbReference type="ARBA" id="ARBA00022448"/>
    </source>
</evidence>
<feature type="transmembrane region" description="Helical" evidence="10">
    <location>
        <begin position="606"/>
        <end position="625"/>
    </location>
</feature>
<dbReference type="GO" id="GO:0015276">
    <property type="term" value="F:ligand-gated monoatomic ion channel activity"/>
    <property type="evidence" value="ECO:0007669"/>
    <property type="project" value="InterPro"/>
</dbReference>
<keyword evidence="8 10" id="KW-1133">Transmembrane helix</keyword>
<evidence type="ECO:0000256" key="6">
    <source>
        <dbReference type="ARBA" id="ARBA00022692"/>
    </source>
</evidence>
<dbReference type="SUPFAM" id="SSF161098">
    <property type="entry name" value="MetI-like"/>
    <property type="match status" value="1"/>
</dbReference>
<feature type="transmembrane region" description="Helical" evidence="10">
    <location>
        <begin position="540"/>
        <end position="565"/>
    </location>
</feature>
<evidence type="ECO:0000259" key="12">
    <source>
        <dbReference type="PROSITE" id="PS50928"/>
    </source>
</evidence>
<reference evidence="13" key="1">
    <citation type="submission" date="2020-10" db="EMBL/GenBank/DDBJ databases">
        <authorList>
            <person name="Gilroy R."/>
        </authorList>
    </citation>
    <scope>NUCLEOTIDE SEQUENCE</scope>
    <source>
        <strain evidence="13">35461</strain>
    </source>
</reference>
<keyword evidence="5" id="KW-1003">Cell membrane</keyword>
<evidence type="ECO:0000256" key="11">
    <source>
        <dbReference type="SAM" id="SignalP"/>
    </source>
</evidence>
<dbReference type="NCBIfam" id="TIGR01726">
    <property type="entry name" value="HEQRo_perm_3TM"/>
    <property type="match status" value="1"/>
</dbReference>
<dbReference type="SUPFAM" id="SSF53850">
    <property type="entry name" value="Periplasmic binding protein-like II"/>
    <property type="match status" value="3"/>
</dbReference>